<evidence type="ECO:0000313" key="2">
    <source>
        <dbReference type="EMBL" id="MBM7838223.1"/>
    </source>
</evidence>
<feature type="transmembrane region" description="Helical" evidence="1">
    <location>
        <begin position="60"/>
        <end position="80"/>
    </location>
</feature>
<protein>
    <submittedName>
        <fullName evidence="2">Stage V sporulation protein AC</fullName>
    </submittedName>
</protein>
<feature type="transmembrane region" description="Helical" evidence="1">
    <location>
        <begin position="127"/>
        <end position="147"/>
    </location>
</feature>
<dbReference type="EMBL" id="JAFBCV010000003">
    <property type="protein sequence ID" value="MBM7838223.1"/>
    <property type="molecule type" value="Genomic_DNA"/>
</dbReference>
<dbReference type="Pfam" id="PF03862">
    <property type="entry name" value="SpoVAC_SpoVAEB"/>
    <property type="match status" value="1"/>
</dbReference>
<evidence type="ECO:0000256" key="1">
    <source>
        <dbReference type="SAM" id="Phobius"/>
    </source>
</evidence>
<dbReference type="Proteomes" id="UP001179280">
    <property type="component" value="Unassembled WGS sequence"/>
</dbReference>
<name>A0ABS2SRS1_9BACI</name>
<proteinExistence type="predicted"/>
<evidence type="ECO:0000313" key="3">
    <source>
        <dbReference type="Proteomes" id="UP001179280"/>
    </source>
</evidence>
<keyword evidence="3" id="KW-1185">Reference proteome</keyword>
<accession>A0ABS2SRS1</accession>
<dbReference type="InterPro" id="IPR014203">
    <property type="entry name" value="Spore_V_AC"/>
</dbReference>
<dbReference type="PANTHER" id="PTHR38450:SF1">
    <property type="entry name" value="STAGE V SPORULATION PROTEIN AC"/>
    <property type="match status" value="1"/>
</dbReference>
<feature type="transmembrane region" description="Helical" evidence="1">
    <location>
        <begin position="28"/>
        <end position="48"/>
    </location>
</feature>
<keyword evidence="1" id="KW-1133">Transmembrane helix</keyword>
<feature type="transmembrane region" description="Helical" evidence="1">
    <location>
        <begin position="87"/>
        <end position="107"/>
    </location>
</feature>
<keyword evidence="1" id="KW-0812">Transmembrane</keyword>
<keyword evidence="1" id="KW-0472">Membrane</keyword>
<dbReference type="PANTHER" id="PTHR38450">
    <property type="entry name" value="STAGE V SPORULATION PROTEIN AC-RELATED"/>
    <property type="match status" value="1"/>
</dbReference>
<gene>
    <name evidence="2" type="ORF">JOC54_001454</name>
</gene>
<organism evidence="2 3">
    <name type="scientific">Shouchella xiaoxiensis</name>
    <dbReference type="NCBI Taxonomy" id="766895"/>
    <lineage>
        <taxon>Bacteria</taxon>
        <taxon>Bacillati</taxon>
        <taxon>Bacillota</taxon>
        <taxon>Bacilli</taxon>
        <taxon>Bacillales</taxon>
        <taxon>Bacillaceae</taxon>
        <taxon>Shouchella</taxon>
    </lineage>
</organism>
<sequence>MTNERKALLYKENITLYKPKNRVLKNGFLSFLSGGFICFLGQLIFKGYQHYFLLSDQRATSFMIITLIGLAALATVLGLFKKGAQLFGAGLLVPITGFVNAMTSTALEYRTEGILIGVGSNLFRLVGPILMVGIGAAYIVSFSRLFIQMLLH</sequence>
<dbReference type="NCBIfam" id="TIGR02838">
    <property type="entry name" value="spore_V_AC"/>
    <property type="match status" value="1"/>
</dbReference>
<dbReference type="RefSeq" id="WP_204465353.1">
    <property type="nucleotide sequence ID" value="NZ_JAFBCV010000003.1"/>
</dbReference>
<comment type="caution">
    <text evidence="2">The sequence shown here is derived from an EMBL/GenBank/DDBJ whole genome shotgun (WGS) entry which is preliminary data.</text>
</comment>
<reference evidence="2" key="1">
    <citation type="submission" date="2021-01" db="EMBL/GenBank/DDBJ databases">
        <title>Genomic Encyclopedia of Type Strains, Phase IV (KMG-IV): sequencing the most valuable type-strain genomes for metagenomic binning, comparative biology and taxonomic classification.</title>
        <authorList>
            <person name="Goeker M."/>
        </authorList>
    </citation>
    <scope>NUCLEOTIDE SEQUENCE</scope>
    <source>
        <strain evidence="2">DSM 21943</strain>
    </source>
</reference>
<dbReference type="InterPro" id="IPR005562">
    <property type="entry name" value="SpoVA"/>
</dbReference>